<dbReference type="GO" id="GO:0003924">
    <property type="term" value="F:GTPase activity"/>
    <property type="evidence" value="ECO:0007669"/>
    <property type="project" value="UniProtKB-UniRule"/>
</dbReference>
<keyword evidence="4 9" id="KW-0694">RNA-binding</keyword>
<keyword evidence="7 9" id="KW-0687">Ribonucleoprotein</keyword>
<keyword evidence="9" id="KW-0963">Cytoplasm</keyword>
<accession>A0A518AXE7</accession>
<dbReference type="EC" id="3.6.5.4" evidence="9"/>
<dbReference type="InterPro" id="IPR022941">
    <property type="entry name" value="SRP54"/>
</dbReference>
<dbReference type="Pfam" id="PF00448">
    <property type="entry name" value="SRP54"/>
    <property type="match status" value="1"/>
</dbReference>
<evidence type="ECO:0000256" key="2">
    <source>
        <dbReference type="ARBA" id="ARBA00022741"/>
    </source>
</evidence>
<evidence type="ECO:0000256" key="6">
    <source>
        <dbReference type="ARBA" id="ARBA00023135"/>
    </source>
</evidence>
<dbReference type="PANTHER" id="PTHR11564">
    <property type="entry name" value="SIGNAL RECOGNITION PARTICLE 54K PROTEIN SRP54"/>
    <property type="match status" value="1"/>
</dbReference>
<feature type="binding site" evidence="9">
    <location>
        <begin position="107"/>
        <end position="114"/>
    </location>
    <ligand>
        <name>GTP</name>
        <dbReference type="ChEBI" id="CHEBI:37565"/>
    </ligand>
</feature>
<feature type="binding site" evidence="9">
    <location>
        <begin position="246"/>
        <end position="249"/>
    </location>
    <ligand>
        <name>GTP</name>
        <dbReference type="ChEBI" id="CHEBI:37565"/>
    </ligand>
</feature>
<dbReference type="PANTHER" id="PTHR11564:SF5">
    <property type="entry name" value="SIGNAL RECOGNITION PARTICLE SUBUNIT SRP54"/>
    <property type="match status" value="1"/>
</dbReference>
<evidence type="ECO:0000313" key="13">
    <source>
        <dbReference type="Proteomes" id="UP000317093"/>
    </source>
</evidence>
<dbReference type="SUPFAM" id="SSF52540">
    <property type="entry name" value="P-loop containing nucleoside triphosphate hydrolases"/>
    <property type="match status" value="1"/>
</dbReference>
<comment type="function">
    <text evidence="9">Involved in targeting and insertion of nascent membrane proteins into the cytoplasmic membrane. Binds to the hydrophobic signal sequence of the ribosome-nascent chain (RNC) as it emerges from the ribosomes. The SRP-RNC complex is then targeted to the cytoplasmic membrane where it interacts with the SRP receptor FtsY.</text>
</comment>
<dbReference type="Gene3D" id="1.20.120.140">
    <property type="entry name" value="Signal recognition particle SRP54, nucleotide-binding domain"/>
    <property type="match status" value="1"/>
</dbReference>
<evidence type="ECO:0000256" key="4">
    <source>
        <dbReference type="ARBA" id="ARBA00022884"/>
    </source>
</evidence>
<evidence type="ECO:0000256" key="5">
    <source>
        <dbReference type="ARBA" id="ARBA00023134"/>
    </source>
</evidence>
<sequence length="512" mass="56628">MFETIQQGLGSALKSLRGGTRFTEANMREGLRSVRRALLEADVQLDVANTFVTRVEEAALGREVLKSVRPSEQIVQIVYEELVNLMGPVDSSIRLNSGRPTVLMMCGLQGSGKTTTCGKLARMLHSQGQHPLLVAADLQRPAAIEQLKVLGEQLGIPVHFEDSKNPVSVCQNAMKVAKSQSRNVVILDTAGRLHVDDELMKELEQIDRKVGPDQCILVADSMTGQDAVQSAKSFNDALELDAVILTKLDGDARGGAALSIKEVTGVPIKFVGMGEKLDALEPFRPDGMASRILGMGDVLSLVEKAQEAIDEEEALRQQEKMERGKFDLNDFRTQLERIGQMGSMRSLLEMMPGGLGNMLGEDADPEQELKRVRAMLDSMTPHERAQPDVIGASRRRRIALGSGVQPHEVNGLIKQFEQMRGVMKQMSNMSMMDRMKKLVGLGQSGALANGASLKQKERSKRNQLSAKEIARVRKKERQNKKQNRKRNKPKRTAPRPWSPSGRTWQSPRRRGV</sequence>
<dbReference type="GO" id="GO:0006614">
    <property type="term" value="P:SRP-dependent cotranslational protein targeting to membrane"/>
    <property type="evidence" value="ECO:0007669"/>
    <property type="project" value="InterPro"/>
</dbReference>
<dbReference type="OrthoDB" id="9804720at2"/>
<dbReference type="SMART" id="SM00963">
    <property type="entry name" value="SRP54_N"/>
    <property type="match status" value="1"/>
</dbReference>
<dbReference type="GO" id="GO:0005525">
    <property type="term" value="F:GTP binding"/>
    <property type="evidence" value="ECO:0007669"/>
    <property type="project" value="UniProtKB-UniRule"/>
</dbReference>
<dbReference type="NCBIfam" id="TIGR00959">
    <property type="entry name" value="ffh"/>
    <property type="match status" value="1"/>
</dbReference>
<keyword evidence="3 9" id="KW-0378">Hydrolase</keyword>
<evidence type="ECO:0000256" key="3">
    <source>
        <dbReference type="ARBA" id="ARBA00022801"/>
    </source>
</evidence>
<keyword evidence="6 9" id="KW-0733">Signal recognition particle</keyword>
<evidence type="ECO:0000256" key="9">
    <source>
        <dbReference type="HAMAP-Rule" id="MF_00306"/>
    </source>
</evidence>
<comment type="subunit">
    <text evidence="9">Part of the signal recognition particle protein translocation system, which is composed of SRP and FtsY.</text>
</comment>
<proteinExistence type="inferred from homology"/>
<organism evidence="12 13">
    <name type="scientific">Kolteria novifilia</name>
    <dbReference type="NCBI Taxonomy" id="2527975"/>
    <lineage>
        <taxon>Bacteria</taxon>
        <taxon>Pseudomonadati</taxon>
        <taxon>Planctomycetota</taxon>
        <taxon>Planctomycetia</taxon>
        <taxon>Kolteriales</taxon>
        <taxon>Kolteriaceae</taxon>
        <taxon>Kolteria</taxon>
    </lineage>
</organism>
<dbReference type="CDD" id="cd18539">
    <property type="entry name" value="SRP_G"/>
    <property type="match status" value="1"/>
</dbReference>
<dbReference type="InterPro" id="IPR027417">
    <property type="entry name" value="P-loop_NTPase"/>
</dbReference>
<comment type="similarity">
    <text evidence="1 9">Belongs to the GTP-binding SRP family. SRP54 subfamily.</text>
</comment>
<evidence type="ECO:0000256" key="1">
    <source>
        <dbReference type="ARBA" id="ARBA00005450"/>
    </source>
</evidence>
<dbReference type="PROSITE" id="PS00300">
    <property type="entry name" value="SRP54"/>
    <property type="match status" value="1"/>
</dbReference>
<dbReference type="InterPro" id="IPR042101">
    <property type="entry name" value="SRP54_N_sf"/>
</dbReference>
<dbReference type="SMART" id="SM00962">
    <property type="entry name" value="SRP54"/>
    <property type="match status" value="1"/>
</dbReference>
<feature type="compositionally biased region" description="Basic residues" evidence="10">
    <location>
        <begin position="472"/>
        <end position="493"/>
    </location>
</feature>
<comment type="catalytic activity">
    <reaction evidence="8 9">
        <text>GTP + H2O = GDP + phosphate + H(+)</text>
        <dbReference type="Rhea" id="RHEA:19669"/>
        <dbReference type="ChEBI" id="CHEBI:15377"/>
        <dbReference type="ChEBI" id="CHEBI:15378"/>
        <dbReference type="ChEBI" id="CHEBI:37565"/>
        <dbReference type="ChEBI" id="CHEBI:43474"/>
        <dbReference type="ChEBI" id="CHEBI:58189"/>
        <dbReference type="EC" id="3.6.5.4"/>
    </reaction>
</comment>
<dbReference type="SMART" id="SM00382">
    <property type="entry name" value="AAA"/>
    <property type="match status" value="1"/>
</dbReference>
<feature type="region of interest" description="Disordered" evidence="10">
    <location>
        <begin position="451"/>
        <end position="512"/>
    </location>
</feature>
<dbReference type="EMBL" id="CP036279">
    <property type="protein sequence ID" value="QDU59396.1"/>
    <property type="molecule type" value="Genomic_DNA"/>
</dbReference>
<evidence type="ECO:0000256" key="10">
    <source>
        <dbReference type="SAM" id="MobiDB-lite"/>
    </source>
</evidence>
<evidence type="ECO:0000256" key="8">
    <source>
        <dbReference type="ARBA" id="ARBA00048027"/>
    </source>
</evidence>
<reference evidence="12 13" key="1">
    <citation type="submission" date="2019-02" db="EMBL/GenBank/DDBJ databases">
        <title>Deep-cultivation of Planctomycetes and their phenomic and genomic characterization uncovers novel biology.</title>
        <authorList>
            <person name="Wiegand S."/>
            <person name="Jogler M."/>
            <person name="Boedeker C."/>
            <person name="Pinto D."/>
            <person name="Vollmers J."/>
            <person name="Rivas-Marin E."/>
            <person name="Kohn T."/>
            <person name="Peeters S.H."/>
            <person name="Heuer A."/>
            <person name="Rast P."/>
            <person name="Oberbeckmann S."/>
            <person name="Bunk B."/>
            <person name="Jeske O."/>
            <person name="Meyerdierks A."/>
            <person name="Storesund J.E."/>
            <person name="Kallscheuer N."/>
            <person name="Luecker S."/>
            <person name="Lage O.M."/>
            <person name="Pohl T."/>
            <person name="Merkel B.J."/>
            <person name="Hornburger P."/>
            <person name="Mueller R.-W."/>
            <person name="Bruemmer F."/>
            <person name="Labrenz M."/>
            <person name="Spormann A.M."/>
            <person name="Op den Camp H."/>
            <person name="Overmann J."/>
            <person name="Amann R."/>
            <person name="Jetten M.S.M."/>
            <person name="Mascher T."/>
            <person name="Medema M.H."/>
            <person name="Devos D.P."/>
            <person name="Kaster A.-K."/>
            <person name="Ovreas L."/>
            <person name="Rohde M."/>
            <person name="Galperin M.Y."/>
            <person name="Jogler C."/>
        </authorList>
    </citation>
    <scope>NUCLEOTIDE SEQUENCE [LARGE SCALE GENOMIC DNA]</scope>
    <source>
        <strain evidence="12 13">Pan216</strain>
    </source>
</reference>
<evidence type="ECO:0000256" key="7">
    <source>
        <dbReference type="ARBA" id="ARBA00023274"/>
    </source>
</evidence>
<dbReference type="GO" id="GO:0048500">
    <property type="term" value="C:signal recognition particle"/>
    <property type="evidence" value="ECO:0007669"/>
    <property type="project" value="UniProtKB-UniRule"/>
</dbReference>
<keyword evidence="2 9" id="KW-0547">Nucleotide-binding</keyword>
<dbReference type="InterPro" id="IPR013822">
    <property type="entry name" value="Signal_recog_particl_SRP54_hlx"/>
</dbReference>
<dbReference type="InterPro" id="IPR003593">
    <property type="entry name" value="AAA+_ATPase"/>
</dbReference>
<dbReference type="Pfam" id="PF02881">
    <property type="entry name" value="SRP54_N"/>
    <property type="match status" value="1"/>
</dbReference>
<dbReference type="SUPFAM" id="SSF47446">
    <property type="entry name" value="Signal peptide-binding domain"/>
    <property type="match status" value="1"/>
</dbReference>
<name>A0A518AXE7_9BACT</name>
<dbReference type="KEGG" id="knv:Pan216_02240"/>
<dbReference type="FunFam" id="3.40.50.300:FF:000022">
    <property type="entry name" value="Signal recognition particle 54 kDa subunit"/>
    <property type="match status" value="1"/>
</dbReference>
<evidence type="ECO:0000259" key="11">
    <source>
        <dbReference type="PROSITE" id="PS00300"/>
    </source>
</evidence>
<dbReference type="AlphaFoldDB" id="A0A518AXE7"/>
<dbReference type="InterPro" id="IPR004780">
    <property type="entry name" value="SRP"/>
</dbReference>
<dbReference type="Proteomes" id="UP000317093">
    <property type="component" value="Chromosome"/>
</dbReference>
<dbReference type="HAMAP" id="MF_00306">
    <property type="entry name" value="SRP54"/>
    <property type="match status" value="1"/>
</dbReference>
<dbReference type="Pfam" id="PF02978">
    <property type="entry name" value="SRP_SPB"/>
    <property type="match status" value="1"/>
</dbReference>
<dbReference type="InterPro" id="IPR036891">
    <property type="entry name" value="Signal_recog_part_SRP54_M_sf"/>
</dbReference>
<dbReference type="InterPro" id="IPR000897">
    <property type="entry name" value="SRP54_GTPase_dom"/>
</dbReference>
<dbReference type="Gene3D" id="3.40.50.300">
    <property type="entry name" value="P-loop containing nucleotide triphosphate hydrolases"/>
    <property type="match status" value="1"/>
</dbReference>
<comment type="domain">
    <text evidence="9">Composed of three domains: the N-terminal N domain, which is responsible for interactions with the ribosome, the central G domain, which binds GTP, and the C-terminal M domain, which binds the RNA and the signal sequence of the RNC.</text>
</comment>
<dbReference type="InterPro" id="IPR004125">
    <property type="entry name" value="Signal_recog_particle_SRP54_M"/>
</dbReference>
<keyword evidence="13" id="KW-1185">Reference proteome</keyword>
<feature type="domain" description="SRP54-type proteins GTP-binding" evidence="11">
    <location>
        <begin position="267"/>
        <end position="280"/>
    </location>
</feature>
<protein>
    <recommendedName>
        <fullName evidence="9">Signal recognition particle protein</fullName>
        <ecNumber evidence="9">3.6.5.4</ecNumber>
    </recommendedName>
    <alternativeName>
        <fullName evidence="9">Fifty-four homolog</fullName>
    </alternativeName>
</protein>
<dbReference type="Gene3D" id="1.10.260.30">
    <property type="entry name" value="Signal recognition particle, SRP54 subunit, M-domain"/>
    <property type="match status" value="1"/>
</dbReference>
<dbReference type="GO" id="GO:0008312">
    <property type="term" value="F:7S RNA binding"/>
    <property type="evidence" value="ECO:0007669"/>
    <property type="project" value="InterPro"/>
</dbReference>
<keyword evidence="5 9" id="KW-0342">GTP-binding</keyword>
<gene>
    <name evidence="9 12" type="primary">ffh</name>
    <name evidence="12" type="ORF">Pan216_02240</name>
</gene>
<evidence type="ECO:0000313" key="12">
    <source>
        <dbReference type="EMBL" id="QDU59396.1"/>
    </source>
</evidence>
<feature type="binding site" evidence="9">
    <location>
        <begin position="188"/>
        <end position="192"/>
    </location>
    <ligand>
        <name>GTP</name>
        <dbReference type="ChEBI" id="CHEBI:37565"/>
    </ligand>
</feature>
<comment type="subcellular location">
    <subcellularLocation>
        <location evidence="9">Cytoplasm</location>
    </subcellularLocation>
    <text evidence="9">The SRP-RNC complex is targeted to the cytoplasmic membrane.</text>
</comment>
<dbReference type="RefSeq" id="WP_145253602.1">
    <property type="nucleotide sequence ID" value="NZ_CP036279.1"/>
</dbReference>